<name>A0A8S5S3A4_9CAUD</name>
<proteinExistence type="predicted"/>
<organism evidence="1">
    <name type="scientific">Siphoviridae sp. ctBLh2</name>
    <dbReference type="NCBI Taxonomy" id="2827803"/>
    <lineage>
        <taxon>Viruses</taxon>
        <taxon>Duplodnaviria</taxon>
        <taxon>Heunggongvirae</taxon>
        <taxon>Uroviricota</taxon>
        <taxon>Caudoviricetes</taxon>
    </lineage>
</organism>
<accession>A0A8S5S3A4</accession>
<protein>
    <submittedName>
        <fullName evidence="1">Uncharacterized protein</fullName>
    </submittedName>
</protein>
<reference evidence="1" key="1">
    <citation type="journal article" date="2021" name="Proc. Natl. Acad. Sci. U.S.A.">
        <title>A Catalog of Tens of Thousands of Viruses from Human Metagenomes Reveals Hidden Associations with Chronic Diseases.</title>
        <authorList>
            <person name="Tisza M.J."/>
            <person name="Buck C.B."/>
        </authorList>
    </citation>
    <scope>NUCLEOTIDE SEQUENCE</scope>
    <source>
        <strain evidence="1">CtBLh2</strain>
    </source>
</reference>
<dbReference type="EMBL" id="BK032514">
    <property type="protein sequence ID" value="DAF45493.1"/>
    <property type="molecule type" value="Genomic_DNA"/>
</dbReference>
<sequence>MFCSLNSAGKRSTWNIKTKEQIRIQTRSKEFVPRGTLILIKLV</sequence>
<evidence type="ECO:0000313" key="1">
    <source>
        <dbReference type="EMBL" id="DAF45493.1"/>
    </source>
</evidence>